<reference evidence="3" key="1">
    <citation type="submission" date="2020-06" db="EMBL/GenBank/DDBJ databases">
        <title>Draft genome of Bugula neritina, a colonial animal packing powerful symbionts and potential medicines.</title>
        <authorList>
            <person name="Rayko M."/>
        </authorList>
    </citation>
    <scope>NUCLEOTIDE SEQUENCE [LARGE SCALE GENOMIC DNA]</scope>
    <source>
        <strain evidence="3">Kwan_BN1</strain>
    </source>
</reference>
<proteinExistence type="predicted"/>
<evidence type="ECO:0000256" key="2">
    <source>
        <dbReference type="SAM" id="SignalP"/>
    </source>
</evidence>
<evidence type="ECO:0000313" key="4">
    <source>
        <dbReference type="Proteomes" id="UP000593567"/>
    </source>
</evidence>
<comment type="caution">
    <text evidence="3">The sequence shown here is derived from an EMBL/GenBank/DDBJ whole genome shotgun (WGS) entry which is preliminary data.</text>
</comment>
<keyword evidence="4" id="KW-1185">Reference proteome</keyword>
<protein>
    <submittedName>
        <fullName evidence="3">Uncharacterized protein</fullName>
    </submittedName>
</protein>
<organism evidence="3 4">
    <name type="scientific">Bugula neritina</name>
    <name type="common">Brown bryozoan</name>
    <name type="synonym">Sertularia neritina</name>
    <dbReference type="NCBI Taxonomy" id="10212"/>
    <lineage>
        <taxon>Eukaryota</taxon>
        <taxon>Metazoa</taxon>
        <taxon>Spiralia</taxon>
        <taxon>Lophotrochozoa</taxon>
        <taxon>Bryozoa</taxon>
        <taxon>Gymnolaemata</taxon>
        <taxon>Cheilostomatida</taxon>
        <taxon>Flustrina</taxon>
        <taxon>Buguloidea</taxon>
        <taxon>Bugulidae</taxon>
        <taxon>Bugula</taxon>
    </lineage>
</organism>
<feature type="signal peptide" evidence="2">
    <location>
        <begin position="1"/>
        <end position="18"/>
    </location>
</feature>
<name>A0A7J7JC38_BUGNE</name>
<accession>A0A7J7JC38</accession>
<keyword evidence="2" id="KW-0732">Signal</keyword>
<feature type="region of interest" description="Disordered" evidence="1">
    <location>
        <begin position="124"/>
        <end position="145"/>
    </location>
</feature>
<sequence length="145" mass="15753">MFRLAILIIVVLEGDVNSLTQKLEDLEKRLAESKENERRARQLANHTIPKSPPPKPTSSHQQKPINSHYKKPTATRSTGVFVMDNGNAGNSSLEAIKGFGFAGGETLPTGVRSQGSVQAAMKQAAVNGSTNRAQKMAVNRPTRKF</sequence>
<gene>
    <name evidence="3" type="ORF">EB796_018519</name>
</gene>
<feature type="chain" id="PRO_5029585700" evidence="2">
    <location>
        <begin position="19"/>
        <end position="145"/>
    </location>
</feature>
<evidence type="ECO:0000256" key="1">
    <source>
        <dbReference type="SAM" id="MobiDB-lite"/>
    </source>
</evidence>
<feature type="region of interest" description="Disordered" evidence="1">
    <location>
        <begin position="33"/>
        <end position="87"/>
    </location>
</feature>
<dbReference type="Proteomes" id="UP000593567">
    <property type="component" value="Unassembled WGS sequence"/>
</dbReference>
<dbReference type="AlphaFoldDB" id="A0A7J7JC38"/>
<evidence type="ECO:0000313" key="3">
    <source>
        <dbReference type="EMBL" id="KAF6023186.1"/>
    </source>
</evidence>
<dbReference type="EMBL" id="VXIV02002751">
    <property type="protein sequence ID" value="KAF6023186.1"/>
    <property type="molecule type" value="Genomic_DNA"/>
</dbReference>